<protein>
    <recommendedName>
        <fullName evidence="4">Mini-ribonuclease 3</fullName>
        <shortName evidence="4">Mini-3</shortName>
        <shortName evidence="4">Mini-RNase 3</shortName>
        <ecNumber evidence="4">3.1.26.-</ecNumber>
    </recommendedName>
    <alternativeName>
        <fullName evidence="4">Mini-RNase III</fullName>
        <shortName evidence="4">Mini-III</shortName>
    </alternativeName>
</protein>
<accession>A0A1S1V9J6</accession>
<comment type="similarity">
    <text evidence="4">Belongs to the MrnC RNase family.</text>
</comment>
<dbReference type="GO" id="GO:0004525">
    <property type="term" value="F:ribonuclease III activity"/>
    <property type="evidence" value="ECO:0007669"/>
    <property type="project" value="InterPro"/>
</dbReference>
<keyword evidence="7" id="KW-1185">Reference proteome</keyword>
<dbReference type="GO" id="GO:0019843">
    <property type="term" value="F:rRNA binding"/>
    <property type="evidence" value="ECO:0007669"/>
    <property type="project" value="UniProtKB-UniRule"/>
</dbReference>
<organism evidence="6 7">
    <name type="scientific">Andreesenia angusta</name>
    <dbReference type="NCBI Taxonomy" id="39480"/>
    <lineage>
        <taxon>Bacteria</taxon>
        <taxon>Bacillati</taxon>
        <taxon>Bacillota</taxon>
        <taxon>Tissierellia</taxon>
        <taxon>Tissierellales</taxon>
        <taxon>Gottschalkiaceae</taxon>
        <taxon>Andreesenia</taxon>
    </lineage>
</organism>
<comment type="cofactor">
    <cofactor evidence="4">
        <name>Mg(2+)</name>
        <dbReference type="ChEBI" id="CHEBI:18420"/>
    </cofactor>
</comment>
<dbReference type="InterPro" id="IPR008226">
    <property type="entry name" value="Mini3_fam"/>
</dbReference>
<dbReference type="PANTHER" id="PTHR34276:SF1">
    <property type="entry name" value="MINI-RIBONUCLEASE 3"/>
    <property type="match status" value="1"/>
</dbReference>
<keyword evidence="3 4" id="KW-0378">Hydrolase</keyword>
<dbReference type="PANTHER" id="PTHR34276">
    <property type="entry name" value="MINI-RIBONUCLEASE 3"/>
    <property type="match status" value="1"/>
</dbReference>
<sequence length="142" mass="16331">MDMGKKEGGLFRDWSESEVRMMSPLRLAYIGDAVYEIMIREYLLEHFGGSMHKLHKESTKYVKAEAQAKIAHMLEPKLTEEEMSILKRGRNAKSGTVPKNAKVQDYKYATGFEALVGYLYLLKREDRIMEFFSDVLEGGVIN</sequence>
<dbReference type="HAMAP" id="MF_01468">
    <property type="entry name" value="RNase_Mini_III"/>
    <property type="match status" value="1"/>
</dbReference>
<dbReference type="GO" id="GO:0006364">
    <property type="term" value="P:rRNA processing"/>
    <property type="evidence" value="ECO:0007669"/>
    <property type="project" value="UniProtKB-UniRule"/>
</dbReference>
<evidence type="ECO:0000256" key="3">
    <source>
        <dbReference type="ARBA" id="ARBA00022801"/>
    </source>
</evidence>
<evidence type="ECO:0000313" key="6">
    <source>
        <dbReference type="EMBL" id="OHW62399.1"/>
    </source>
</evidence>
<comment type="function">
    <text evidence="4">Involved in correct processing of both the 5' and 3' ends of 23S rRNA precursor. Processes 30S rRNA precursor transcript even in absence of ribonuclease 3 (Rnc); Rnc processes 30S rRNA into smaller rRNA precursors.</text>
</comment>
<keyword evidence="4" id="KW-0694">RNA-binding</keyword>
<comment type="caution">
    <text evidence="6">The sequence shown here is derived from an EMBL/GenBank/DDBJ whole genome shotgun (WGS) entry which is preliminary data.</text>
</comment>
<dbReference type="GO" id="GO:0005737">
    <property type="term" value="C:cytoplasm"/>
    <property type="evidence" value="ECO:0007669"/>
    <property type="project" value="UniProtKB-SubCell"/>
</dbReference>
<dbReference type="InterPro" id="IPR036389">
    <property type="entry name" value="RNase_III_sf"/>
</dbReference>
<feature type="domain" description="RNase III" evidence="5">
    <location>
        <begin position="16"/>
        <end position="142"/>
    </location>
</feature>
<dbReference type="AlphaFoldDB" id="A0A1S1V9J6"/>
<dbReference type="SMART" id="SM00535">
    <property type="entry name" value="RIBOc"/>
    <property type="match status" value="1"/>
</dbReference>
<keyword evidence="4" id="KW-0699">rRNA-binding</keyword>
<reference evidence="6 7" key="1">
    <citation type="submission" date="2016-09" db="EMBL/GenBank/DDBJ databases">
        <title>Genome sequence of Eubacterium angustum.</title>
        <authorList>
            <person name="Poehlein A."/>
            <person name="Daniel R."/>
        </authorList>
    </citation>
    <scope>NUCLEOTIDE SEQUENCE [LARGE SCALE GENOMIC DNA]</scope>
    <source>
        <strain evidence="6 7">DSM 1989</strain>
    </source>
</reference>
<evidence type="ECO:0000259" key="5">
    <source>
        <dbReference type="SMART" id="SM00535"/>
    </source>
</evidence>
<evidence type="ECO:0000313" key="7">
    <source>
        <dbReference type="Proteomes" id="UP000180254"/>
    </source>
</evidence>
<keyword evidence="4" id="KW-0698">rRNA processing</keyword>
<gene>
    <name evidence="4 6" type="primary">mrnC</name>
    <name evidence="6" type="ORF">EUAN_09620</name>
</gene>
<dbReference type="PIRSF" id="PIRSF005520">
    <property type="entry name" value="UCP005520"/>
    <property type="match status" value="1"/>
</dbReference>
<proteinExistence type="inferred from homology"/>
<dbReference type="EMBL" id="MKIE01000003">
    <property type="protein sequence ID" value="OHW62399.1"/>
    <property type="molecule type" value="Genomic_DNA"/>
</dbReference>
<dbReference type="SUPFAM" id="SSF69065">
    <property type="entry name" value="RNase III domain-like"/>
    <property type="match status" value="1"/>
</dbReference>
<comment type="subunit">
    <text evidence="4">Homodimer.</text>
</comment>
<keyword evidence="4" id="KW-0963">Cytoplasm</keyword>
<keyword evidence="4" id="KW-0460">Magnesium</keyword>
<dbReference type="CDD" id="cd00593">
    <property type="entry name" value="RIBOc"/>
    <property type="match status" value="1"/>
</dbReference>
<keyword evidence="2 4" id="KW-0255">Endonuclease</keyword>
<keyword evidence="4" id="KW-0690">Ribosome biogenesis</keyword>
<name>A0A1S1V9J6_9FIRM</name>
<dbReference type="Pfam" id="PF00636">
    <property type="entry name" value="Ribonuclease_3"/>
    <property type="match status" value="1"/>
</dbReference>
<evidence type="ECO:0000256" key="2">
    <source>
        <dbReference type="ARBA" id="ARBA00022759"/>
    </source>
</evidence>
<dbReference type="STRING" id="39480.EUAN_09620"/>
<dbReference type="OrthoDB" id="46571at2"/>
<evidence type="ECO:0000256" key="4">
    <source>
        <dbReference type="HAMAP-Rule" id="MF_01468"/>
    </source>
</evidence>
<dbReference type="Gene3D" id="1.10.1520.10">
    <property type="entry name" value="Ribonuclease III domain"/>
    <property type="match status" value="1"/>
</dbReference>
<dbReference type="EC" id="3.1.26.-" evidence="4"/>
<dbReference type="InterPro" id="IPR000999">
    <property type="entry name" value="RNase_III_dom"/>
</dbReference>
<feature type="active site" evidence="4">
    <location>
        <position position="32"/>
    </location>
</feature>
<comment type="subcellular location">
    <subcellularLocation>
        <location evidence="4">Cytoplasm</location>
    </subcellularLocation>
</comment>
<evidence type="ECO:0000256" key="1">
    <source>
        <dbReference type="ARBA" id="ARBA00022722"/>
    </source>
</evidence>
<keyword evidence="1 4" id="KW-0540">Nuclease</keyword>
<dbReference type="Proteomes" id="UP000180254">
    <property type="component" value="Unassembled WGS sequence"/>
</dbReference>